<sequence length="199" mass="22380">MVHVLNSEGQRIALRAILDSASESSFISNEAATVLSLKKEKANIPICGLGDSPLRVKKFASARVSNYKNDCNWAIKLLIVPKIADAMPADLISRGLEAPALSHCELWWKGPELTSIPVPASDEPQPADQQFFEELKVLPKMAFSSHNISFFDFIIDRSNNYYKLLRILSYVLRFFKNALKMISHAKLALSQERNYKVLN</sequence>
<evidence type="ECO:0008006" key="3">
    <source>
        <dbReference type="Google" id="ProtNLM"/>
    </source>
</evidence>
<accession>A0AAV6TP52</accession>
<proteinExistence type="predicted"/>
<reference evidence="1 2" key="1">
    <citation type="journal article" date="2022" name="Nat. Ecol. Evol.">
        <title>A masculinizing supergene underlies an exaggerated male reproductive morph in a spider.</title>
        <authorList>
            <person name="Hendrickx F."/>
            <person name="De Corte Z."/>
            <person name="Sonet G."/>
            <person name="Van Belleghem S.M."/>
            <person name="Kostlbacher S."/>
            <person name="Vangestel C."/>
        </authorList>
    </citation>
    <scope>NUCLEOTIDE SEQUENCE [LARGE SCALE GENOMIC DNA]</scope>
    <source>
        <strain evidence="1">W744_W776</strain>
    </source>
</reference>
<dbReference type="AlphaFoldDB" id="A0AAV6TP52"/>
<name>A0AAV6TP52_9ARAC</name>
<keyword evidence="2" id="KW-1185">Reference proteome</keyword>
<evidence type="ECO:0000313" key="1">
    <source>
        <dbReference type="EMBL" id="KAG8173674.1"/>
    </source>
</evidence>
<gene>
    <name evidence="1" type="ORF">JTE90_028198</name>
</gene>
<organism evidence="1 2">
    <name type="scientific">Oedothorax gibbosus</name>
    <dbReference type="NCBI Taxonomy" id="931172"/>
    <lineage>
        <taxon>Eukaryota</taxon>
        <taxon>Metazoa</taxon>
        <taxon>Ecdysozoa</taxon>
        <taxon>Arthropoda</taxon>
        <taxon>Chelicerata</taxon>
        <taxon>Arachnida</taxon>
        <taxon>Araneae</taxon>
        <taxon>Araneomorphae</taxon>
        <taxon>Entelegynae</taxon>
        <taxon>Araneoidea</taxon>
        <taxon>Linyphiidae</taxon>
        <taxon>Erigoninae</taxon>
        <taxon>Oedothorax</taxon>
    </lineage>
</organism>
<dbReference type="EMBL" id="JAFNEN010001552">
    <property type="protein sequence ID" value="KAG8173674.1"/>
    <property type="molecule type" value="Genomic_DNA"/>
</dbReference>
<protein>
    <recommendedName>
        <fullName evidence="3">Peptidase aspartic putative domain-containing protein</fullName>
    </recommendedName>
</protein>
<evidence type="ECO:0000313" key="2">
    <source>
        <dbReference type="Proteomes" id="UP000827092"/>
    </source>
</evidence>
<dbReference type="Proteomes" id="UP000827092">
    <property type="component" value="Unassembled WGS sequence"/>
</dbReference>
<comment type="caution">
    <text evidence="1">The sequence shown here is derived from an EMBL/GenBank/DDBJ whole genome shotgun (WGS) entry which is preliminary data.</text>
</comment>